<dbReference type="AlphaFoldDB" id="A0A0H4T2U7"/>
<protein>
    <submittedName>
        <fullName evidence="1">Uncharacterized protein</fullName>
    </submittedName>
</protein>
<proteinExistence type="predicted"/>
<name>A0A0H4T2U7_9EURY</name>
<sequence>MCDEYHDERMRAFWRALADQTENEELEDELDAPVIVPLRAESDGPEKRKARALLR</sequence>
<accession>A0A0H4T2U7</accession>
<evidence type="ECO:0000313" key="1">
    <source>
        <dbReference type="EMBL" id="AKQ01956.1"/>
    </source>
</evidence>
<dbReference type="EMBL" id="KT006986">
    <property type="protein sequence ID" value="AKQ01956.1"/>
    <property type="molecule type" value="Genomic_DNA"/>
</dbReference>
<reference evidence="1" key="1">
    <citation type="journal article" date="2015" name="ISME J.">
        <title>Aquifer environment selects for microbial species cohorts in sediment and groundwater.</title>
        <authorList>
            <person name="Hug L.A."/>
            <person name="Thomas B.C."/>
            <person name="Brown C.T."/>
            <person name="Frischkorn K.R."/>
            <person name="Williams K.H."/>
            <person name="Tringe S.G."/>
            <person name="Banfield J.F."/>
        </authorList>
    </citation>
    <scope>NUCLEOTIDE SEQUENCE</scope>
</reference>
<organism evidence="1">
    <name type="scientific">uncultured euryarchaeote Rifle_16ft_4_minimus_309</name>
    <dbReference type="NCBI Taxonomy" id="1665192"/>
    <lineage>
        <taxon>Archaea</taxon>
        <taxon>Methanobacteriati</taxon>
        <taxon>Methanobacteriota</taxon>
        <taxon>environmental samples</taxon>
    </lineage>
</organism>